<evidence type="ECO:0000313" key="2">
    <source>
        <dbReference type="Proteomes" id="UP000233618"/>
    </source>
</evidence>
<dbReference type="InterPro" id="IPR013324">
    <property type="entry name" value="RNA_pol_sigma_r3/r4-like"/>
</dbReference>
<dbReference type="Proteomes" id="UP000233618">
    <property type="component" value="Unassembled WGS sequence"/>
</dbReference>
<protein>
    <submittedName>
        <fullName evidence="1">Uncharacterized protein</fullName>
    </submittedName>
</protein>
<dbReference type="AlphaFoldDB" id="A0A2N3IE67"/>
<sequence>MDKSHFNTFIFSSADKIYYYVYCLLRNQEETLEVVSLTIEECWKERKKFSHTDMIYVFKIARKLARLKASGFEKRMSVGCTNNLLADTNPVLTHFCSLTQDLSPLQAEVMCLRSMVRLRMDDISIVVGLGINNVQSILSVVRKVLRARIDLNGTLADFKNNEVLFKYYSGKSTLKEEEQLRLYFSRMDLSDVTDADRELFQLFLKMGNEPMPSSCSDQLLLEIKEMQKRNWRSSFFGIFK</sequence>
<organism evidence="1 2">
    <name type="scientific">Labilibaculum manganireducens</name>
    <dbReference type="NCBI Taxonomy" id="1940525"/>
    <lineage>
        <taxon>Bacteria</taxon>
        <taxon>Pseudomonadati</taxon>
        <taxon>Bacteroidota</taxon>
        <taxon>Bacteroidia</taxon>
        <taxon>Marinilabiliales</taxon>
        <taxon>Marinifilaceae</taxon>
        <taxon>Labilibaculum</taxon>
    </lineage>
</organism>
<dbReference type="RefSeq" id="WP_101308697.1">
    <property type="nucleotide sequence ID" value="NZ_MVDE01000004.1"/>
</dbReference>
<evidence type="ECO:0000313" key="1">
    <source>
        <dbReference type="EMBL" id="PKQ68533.1"/>
    </source>
</evidence>
<proteinExistence type="predicted"/>
<dbReference type="EMBL" id="MVDE01000004">
    <property type="protein sequence ID" value="PKQ68533.1"/>
    <property type="molecule type" value="Genomic_DNA"/>
</dbReference>
<gene>
    <name evidence="1" type="ORF">BZG01_04810</name>
</gene>
<name>A0A2N3IE67_9BACT</name>
<comment type="caution">
    <text evidence="1">The sequence shown here is derived from an EMBL/GenBank/DDBJ whole genome shotgun (WGS) entry which is preliminary data.</text>
</comment>
<accession>A0A2N3IE67</accession>
<keyword evidence="2" id="KW-1185">Reference proteome</keyword>
<dbReference type="SUPFAM" id="SSF88659">
    <property type="entry name" value="Sigma3 and sigma4 domains of RNA polymerase sigma factors"/>
    <property type="match status" value="1"/>
</dbReference>
<reference evidence="1 2" key="1">
    <citation type="journal article" date="2017" name="Front. Microbiol.">
        <title>Labilibaculum manganireducens gen. nov., sp. nov. and Labilibaculum filiforme sp. nov., Novel Bacteroidetes Isolated from Subsurface Sediments of the Baltic Sea.</title>
        <authorList>
            <person name="Vandieken V."/>
            <person name="Marshall I.P."/>
            <person name="Niemann H."/>
            <person name="Engelen B."/>
            <person name="Cypionka H."/>
        </authorList>
    </citation>
    <scope>NUCLEOTIDE SEQUENCE [LARGE SCALE GENOMIC DNA]</scope>
    <source>
        <strain evidence="1 2">59.10-2M</strain>
    </source>
</reference>